<organism evidence="3 4">
    <name type="scientific">Stylosanthes scabra</name>
    <dbReference type="NCBI Taxonomy" id="79078"/>
    <lineage>
        <taxon>Eukaryota</taxon>
        <taxon>Viridiplantae</taxon>
        <taxon>Streptophyta</taxon>
        <taxon>Embryophyta</taxon>
        <taxon>Tracheophyta</taxon>
        <taxon>Spermatophyta</taxon>
        <taxon>Magnoliopsida</taxon>
        <taxon>eudicotyledons</taxon>
        <taxon>Gunneridae</taxon>
        <taxon>Pentapetalae</taxon>
        <taxon>rosids</taxon>
        <taxon>fabids</taxon>
        <taxon>Fabales</taxon>
        <taxon>Fabaceae</taxon>
        <taxon>Papilionoideae</taxon>
        <taxon>50 kb inversion clade</taxon>
        <taxon>dalbergioids sensu lato</taxon>
        <taxon>Dalbergieae</taxon>
        <taxon>Pterocarpus clade</taxon>
        <taxon>Stylosanthes</taxon>
    </lineage>
</organism>
<reference evidence="3 4" key="1">
    <citation type="journal article" date="2023" name="Plants (Basel)">
        <title>Bridging the Gap: Combining Genomics and Transcriptomics Approaches to Understand Stylosanthes scabra, an Orphan Legume from the Brazilian Caatinga.</title>
        <authorList>
            <person name="Ferreira-Neto J.R.C."/>
            <person name="da Silva M.D."/>
            <person name="Binneck E."/>
            <person name="de Melo N.F."/>
            <person name="da Silva R.H."/>
            <person name="de Melo A.L.T.M."/>
            <person name="Pandolfi V."/>
            <person name="Bustamante F.O."/>
            <person name="Brasileiro-Vidal A.C."/>
            <person name="Benko-Iseppon A.M."/>
        </authorList>
    </citation>
    <scope>NUCLEOTIDE SEQUENCE [LARGE SCALE GENOMIC DNA]</scope>
    <source>
        <tissue evidence="3">Leaves</tissue>
    </source>
</reference>
<name>A0ABU6TXD3_9FABA</name>
<feature type="compositionally biased region" description="Basic residues" evidence="2">
    <location>
        <begin position="321"/>
        <end position="337"/>
    </location>
</feature>
<keyword evidence="4" id="KW-1185">Reference proteome</keyword>
<dbReference type="Proteomes" id="UP001341840">
    <property type="component" value="Unassembled WGS sequence"/>
</dbReference>
<feature type="compositionally biased region" description="Low complexity" evidence="2">
    <location>
        <begin position="9"/>
        <end position="24"/>
    </location>
</feature>
<proteinExistence type="predicted"/>
<accession>A0ABU6TXD3</accession>
<protein>
    <submittedName>
        <fullName evidence="3">Uncharacterized protein</fullName>
    </submittedName>
</protein>
<evidence type="ECO:0000313" key="4">
    <source>
        <dbReference type="Proteomes" id="UP001341840"/>
    </source>
</evidence>
<evidence type="ECO:0000256" key="1">
    <source>
        <dbReference type="SAM" id="Coils"/>
    </source>
</evidence>
<gene>
    <name evidence="3" type="ORF">PIB30_096132</name>
</gene>
<evidence type="ECO:0000313" key="3">
    <source>
        <dbReference type="EMBL" id="MED6152870.1"/>
    </source>
</evidence>
<evidence type="ECO:0000256" key="2">
    <source>
        <dbReference type="SAM" id="MobiDB-lite"/>
    </source>
</evidence>
<feature type="coiled-coil region" evidence="1">
    <location>
        <begin position="244"/>
        <end position="271"/>
    </location>
</feature>
<feature type="region of interest" description="Disordered" evidence="2">
    <location>
        <begin position="321"/>
        <end position="355"/>
    </location>
</feature>
<keyword evidence="1" id="KW-0175">Coiled coil</keyword>
<comment type="caution">
    <text evidence="3">The sequence shown here is derived from an EMBL/GenBank/DDBJ whole genome shotgun (WGS) entry which is preliminary data.</text>
</comment>
<dbReference type="EMBL" id="JASCZI010092873">
    <property type="protein sequence ID" value="MED6152870.1"/>
    <property type="molecule type" value="Genomic_DNA"/>
</dbReference>
<feature type="region of interest" description="Disordered" evidence="2">
    <location>
        <begin position="1"/>
        <end position="24"/>
    </location>
</feature>
<sequence length="418" mass="46409">MGRGKRGRTTGTHANAGSSSGTLSSSLHKLVVDPSMKTTSQGSTSSQTDNEGIHVGTFSGEDHIEFFGLRPLFITCVTTLFRFFLNVLPNIWLASEEFIDDTQSGDALISEDMKLYLMRAYTKCYSSNGHHLVAFSVTMFCPSKSLELEADGLFFMDGDVARHDASYRLLEKLLTAKRKTICDYNYCHLVAARQELMELCRELDTPLCCGSSVRVGCGAFSSCISSLDSSLKSLPDDFAPHDGPNTLVQRLREVEQERDQLKEEHGNFQQSGASWASDLGQRRIREIGFWVGVSNFERVCCLPKLGRKMVYTFKGTKRRCKSPKLKKSCPKGGQLHRRGGERSQNENDEESNARTSPKYCKSILLPPSGRNKFPSILSSYNSYFAMHIGSNDTFPIGNPSTLAPVNEVISILLAKSQE</sequence>